<dbReference type="Proteomes" id="UP001155241">
    <property type="component" value="Unassembled WGS sequence"/>
</dbReference>
<evidence type="ECO:0000313" key="3">
    <source>
        <dbReference type="Proteomes" id="UP001155241"/>
    </source>
</evidence>
<feature type="region of interest" description="Disordered" evidence="1">
    <location>
        <begin position="213"/>
        <end position="406"/>
    </location>
</feature>
<dbReference type="AlphaFoldDB" id="A0A9X2FBL5"/>
<dbReference type="EMBL" id="JAMXLR010000061">
    <property type="protein sequence ID" value="MCO6045870.1"/>
    <property type="molecule type" value="Genomic_DNA"/>
</dbReference>
<sequence>MRLTLRTLLAYMDDILDPENQENLAKQVSESEKASELIHRTRDATRRLRLGAPPVFGDGMELDPNYAAEYLDSTLSGDDMSEYQQVCLDSDVHLAEVASCHHILTMVLGEPAEIDSDMRQKMYGIPGSIDEWHQSRVDTAHTPVVETTPVAPVVHPQALGQDEPVTEVPAYLKTESSSGGRQMAMAFAAALALGFVAFMLFRPGGLLSGNQEVAQEDPAASQNEPVENLATPDATTPDATATAASPPGPEKLAVEDGPADEPVETATAPPEDGSSSSEEVIADTPPNTPPADPQPQDSTPQDSVVDASPMQNETPAAGTPNDSDLPPVTPPTDPTTNNAVADAPIVTPPIEDGTTEPGDVAPEEPIKVASNDSNMTTPPVNDTSMEKTTEEVTAEAPAEPPEAPPIGTMVATDQVLLRLDDATSDWFRLPPRSSVMAGDPLLSLPTFRPSLALVSVLRVELCDGAMAKVDYADDGKTPRLELAYGRFLLQNTGMQSTKVQLVVSGETRTVELASTGVLGLDVDRPFVPGADVESSLGEFVATFYAPNGRVVWDTEGAALTVDQPAQWSWKEGTPKSITDNVEWLNGQSLDYLQQNVSRYFEKQLNSDQPARVQLLELYESSRRREDKALAAVCGTHVGQFVPFVQALADTQQQSSWEEHIAELRRAMSRSTQAAKLVHQTLIEQRGGALADDLFEMLRGYTPEQIGTTPEQVQAGVTRQLIEWLKHNRLEYRVLAIHNLKQIYGGKTLGYNPVVTEPARQDRAVKQWRSRLADNELVPTFAAKN</sequence>
<organism evidence="2 3">
    <name type="scientific">Aeoliella straminimaris</name>
    <dbReference type="NCBI Taxonomy" id="2954799"/>
    <lineage>
        <taxon>Bacteria</taxon>
        <taxon>Pseudomonadati</taxon>
        <taxon>Planctomycetota</taxon>
        <taxon>Planctomycetia</taxon>
        <taxon>Pirellulales</taxon>
        <taxon>Lacipirellulaceae</taxon>
        <taxon>Aeoliella</taxon>
    </lineage>
</organism>
<feature type="compositionally biased region" description="Low complexity" evidence="1">
    <location>
        <begin position="230"/>
        <end position="244"/>
    </location>
</feature>
<keyword evidence="3" id="KW-1185">Reference proteome</keyword>
<reference evidence="2" key="1">
    <citation type="submission" date="2022-06" db="EMBL/GenBank/DDBJ databases">
        <title>Aeoliella straminimaris, a novel planctomycete from sediments.</title>
        <authorList>
            <person name="Vitorino I.R."/>
            <person name="Lage O.M."/>
        </authorList>
    </citation>
    <scope>NUCLEOTIDE SEQUENCE</scope>
    <source>
        <strain evidence="2">ICT_H6.2</strain>
    </source>
</reference>
<accession>A0A9X2FBL5</accession>
<feature type="compositionally biased region" description="Polar residues" evidence="1">
    <location>
        <begin position="370"/>
        <end position="383"/>
    </location>
</feature>
<dbReference type="RefSeq" id="WP_252853979.1">
    <property type="nucleotide sequence ID" value="NZ_JAMXLR010000061.1"/>
</dbReference>
<comment type="caution">
    <text evidence="2">The sequence shown here is derived from an EMBL/GenBank/DDBJ whole genome shotgun (WGS) entry which is preliminary data.</text>
</comment>
<protein>
    <submittedName>
        <fullName evidence="2">Uncharacterized protein</fullName>
    </submittedName>
</protein>
<gene>
    <name evidence="2" type="ORF">NG895_18375</name>
</gene>
<proteinExistence type="predicted"/>
<evidence type="ECO:0000313" key="2">
    <source>
        <dbReference type="EMBL" id="MCO6045870.1"/>
    </source>
</evidence>
<name>A0A9X2FBL5_9BACT</name>
<evidence type="ECO:0000256" key="1">
    <source>
        <dbReference type="SAM" id="MobiDB-lite"/>
    </source>
</evidence>